<evidence type="ECO:0000256" key="5">
    <source>
        <dbReference type="SAM" id="Phobius"/>
    </source>
</evidence>
<feature type="transmembrane region" description="Helical" evidence="5">
    <location>
        <begin position="139"/>
        <end position="162"/>
    </location>
</feature>
<name>A0AA36I6E5_9DINO</name>
<evidence type="ECO:0000256" key="1">
    <source>
        <dbReference type="ARBA" id="ARBA00004141"/>
    </source>
</evidence>
<dbReference type="InterPro" id="IPR005821">
    <property type="entry name" value="Ion_trans_dom"/>
</dbReference>
<evidence type="ECO:0000256" key="2">
    <source>
        <dbReference type="ARBA" id="ARBA00022692"/>
    </source>
</evidence>
<keyword evidence="4 5" id="KW-0472">Membrane</keyword>
<keyword evidence="3 5" id="KW-1133">Transmembrane helix</keyword>
<proteinExistence type="predicted"/>
<evidence type="ECO:0000313" key="7">
    <source>
        <dbReference type="EMBL" id="CAJ1381936.1"/>
    </source>
</evidence>
<evidence type="ECO:0000259" key="6">
    <source>
        <dbReference type="Pfam" id="PF00520"/>
    </source>
</evidence>
<keyword evidence="8" id="KW-1185">Reference proteome</keyword>
<accession>A0AA36I6E5</accession>
<feature type="transmembrane region" description="Helical" evidence="5">
    <location>
        <begin position="346"/>
        <end position="371"/>
    </location>
</feature>
<dbReference type="Pfam" id="PF00520">
    <property type="entry name" value="Ion_trans"/>
    <property type="match status" value="1"/>
</dbReference>
<evidence type="ECO:0000256" key="4">
    <source>
        <dbReference type="ARBA" id="ARBA00023136"/>
    </source>
</evidence>
<gene>
    <name evidence="7" type="ORF">EVOR1521_LOCUS9468</name>
</gene>
<feature type="transmembrane region" description="Helical" evidence="5">
    <location>
        <begin position="278"/>
        <end position="301"/>
    </location>
</feature>
<reference evidence="7" key="1">
    <citation type="submission" date="2023-08" db="EMBL/GenBank/DDBJ databases">
        <authorList>
            <person name="Chen Y."/>
            <person name="Shah S."/>
            <person name="Dougan E. K."/>
            <person name="Thang M."/>
            <person name="Chan C."/>
        </authorList>
    </citation>
    <scope>NUCLEOTIDE SEQUENCE</scope>
</reference>
<dbReference type="PANTHER" id="PTHR10037">
    <property type="entry name" value="VOLTAGE-GATED CATION CHANNEL CALCIUM AND SODIUM"/>
    <property type="match status" value="1"/>
</dbReference>
<comment type="caution">
    <text evidence="7">The sequence shown here is derived from an EMBL/GenBank/DDBJ whole genome shotgun (WGS) entry which is preliminary data.</text>
</comment>
<keyword evidence="2 5" id="KW-0812">Transmembrane</keyword>
<dbReference type="AlphaFoldDB" id="A0AA36I6E5"/>
<dbReference type="InterPro" id="IPR027359">
    <property type="entry name" value="Volt_channel_dom_sf"/>
</dbReference>
<evidence type="ECO:0000256" key="3">
    <source>
        <dbReference type="ARBA" id="ARBA00022989"/>
    </source>
</evidence>
<dbReference type="Gene3D" id="1.10.287.70">
    <property type="match status" value="1"/>
</dbReference>
<organism evidence="7 8">
    <name type="scientific">Effrenium voratum</name>
    <dbReference type="NCBI Taxonomy" id="2562239"/>
    <lineage>
        <taxon>Eukaryota</taxon>
        <taxon>Sar</taxon>
        <taxon>Alveolata</taxon>
        <taxon>Dinophyceae</taxon>
        <taxon>Suessiales</taxon>
        <taxon>Symbiodiniaceae</taxon>
        <taxon>Effrenium</taxon>
    </lineage>
</organism>
<dbReference type="GO" id="GO:0001518">
    <property type="term" value="C:voltage-gated sodium channel complex"/>
    <property type="evidence" value="ECO:0007669"/>
    <property type="project" value="TreeGrafter"/>
</dbReference>
<dbReference type="Proteomes" id="UP001178507">
    <property type="component" value="Unassembled WGS sequence"/>
</dbReference>
<dbReference type="GO" id="GO:0005248">
    <property type="term" value="F:voltage-gated sodium channel activity"/>
    <property type="evidence" value="ECO:0007669"/>
    <property type="project" value="TreeGrafter"/>
</dbReference>
<dbReference type="PANTHER" id="PTHR10037:SF62">
    <property type="entry name" value="SODIUM CHANNEL PROTEIN 60E"/>
    <property type="match status" value="1"/>
</dbReference>
<sequence length="553" mass="62018">MVGSPTNGRPTSPSSDFHRLLSALTAEYERLRLENSALRKELKGEVSISPTPPTWALEDGDVPVPPTCTSPTKRSCTATLEVPGCVAEMVHSELPEEDESWAPLEPDGPPPMMTNVTRGSAMKHGRVYEVDETEERANFLLMLDVVPAVVIMASAAVAGFSADIHPESIGWKVLEALFTVFFIAEILVKSRVFGCKEYVWGPDWYWSWFDILCVILALVDMTLTYISMTSDFHADTGAMSSLKMLKLARLGRIVRLLKFKIFQELKLMIQGVFTGLRVLTWAVILLVGFMYLLGVVARTLFASHEEFSSIPAAMFTSFRCFTDGCAAFDGTPLQERLRKSSDFGGLFMLSYILLFLFVTIGIFNLIMAVFIDNVTDGSTKKRQRELGQNAPKTAWVISSSLRQLIMTGIFQKEAEDEESQGCRNQSVTIGAPTRYGYKPKSRSEYEELTERIREEMSNRNVVVTRDEFNGWLGEEELLETLSDAEIDVSCKYDLFDVLDADLSGELEFEEMIDGLLKCRGPASKTDIIAIRLKTRHLVRMVTQICEKLRIQTT</sequence>
<dbReference type="SUPFAM" id="SSF81324">
    <property type="entry name" value="Voltage-gated potassium channels"/>
    <property type="match status" value="1"/>
</dbReference>
<dbReference type="InterPro" id="IPR043203">
    <property type="entry name" value="VGCC_Ca_Na"/>
</dbReference>
<evidence type="ECO:0000313" key="8">
    <source>
        <dbReference type="Proteomes" id="UP001178507"/>
    </source>
</evidence>
<dbReference type="EMBL" id="CAUJNA010000857">
    <property type="protein sequence ID" value="CAJ1381936.1"/>
    <property type="molecule type" value="Genomic_DNA"/>
</dbReference>
<feature type="domain" description="Ion transport" evidence="6">
    <location>
        <begin position="149"/>
        <end position="377"/>
    </location>
</feature>
<dbReference type="Gene3D" id="1.20.120.350">
    <property type="entry name" value="Voltage-gated potassium channels. Chain C"/>
    <property type="match status" value="1"/>
</dbReference>
<protein>
    <recommendedName>
        <fullName evidence="6">Ion transport domain-containing protein</fullName>
    </recommendedName>
</protein>
<feature type="transmembrane region" description="Helical" evidence="5">
    <location>
        <begin position="208"/>
        <end position="228"/>
    </location>
</feature>
<comment type="subcellular location">
    <subcellularLocation>
        <location evidence="1">Membrane</location>
        <topology evidence="1">Multi-pass membrane protein</topology>
    </subcellularLocation>
</comment>